<dbReference type="GO" id="GO:0005737">
    <property type="term" value="C:cytoplasm"/>
    <property type="evidence" value="ECO:0007669"/>
    <property type="project" value="UniProtKB-SubCell"/>
</dbReference>
<dbReference type="AlphaFoldDB" id="A0A831W3Z9"/>
<keyword evidence="4 5" id="KW-0173">Coenzyme A biosynthesis</keyword>
<dbReference type="SUPFAM" id="SSF52540">
    <property type="entry name" value="P-loop containing nucleoside triphosphate hydrolases"/>
    <property type="match status" value="1"/>
</dbReference>
<dbReference type="CDD" id="cd02022">
    <property type="entry name" value="DPCK"/>
    <property type="match status" value="1"/>
</dbReference>
<comment type="similarity">
    <text evidence="1 5">Belongs to the CoaE family.</text>
</comment>
<proteinExistence type="inferred from homology"/>
<evidence type="ECO:0000256" key="4">
    <source>
        <dbReference type="ARBA" id="ARBA00022993"/>
    </source>
</evidence>
<dbReference type="Proteomes" id="UP000886251">
    <property type="component" value="Unassembled WGS sequence"/>
</dbReference>
<dbReference type="InterPro" id="IPR001977">
    <property type="entry name" value="Depp_CoAkinase"/>
</dbReference>
<keyword evidence="3 5" id="KW-0067">ATP-binding</keyword>
<comment type="function">
    <text evidence="5">Catalyzes the phosphorylation of the 3'-hydroxyl group of dephosphocoenzyme A to form coenzyme A.</text>
</comment>
<evidence type="ECO:0000313" key="7">
    <source>
        <dbReference type="EMBL" id="HEB95118.1"/>
    </source>
</evidence>
<dbReference type="PROSITE" id="PS51219">
    <property type="entry name" value="DPCK"/>
    <property type="match status" value="1"/>
</dbReference>
<evidence type="ECO:0000256" key="1">
    <source>
        <dbReference type="ARBA" id="ARBA00009018"/>
    </source>
</evidence>
<dbReference type="PANTHER" id="PTHR10695:SF46">
    <property type="entry name" value="BIFUNCTIONAL COENZYME A SYNTHASE-RELATED"/>
    <property type="match status" value="1"/>
</dbReference>
<sequence length="200" mass="21883">MLVVGLTGGIGSGKSAVAELFRALGVPVIDADEAARAVVAPGTPGLERIRARFGNRVIGRDGRLDRRRLRDIVFRDPAARRELEGILHPLIRRHMRDRLAALDTPYAILAIPLLLETGQTGDVDRVLVVDCPEQLQIERVRSRDGIDAAQAHAILDAQAGREQRLQAADDIIDNSGPRERLAPQVEALHRKYLALSHATP</sequence>
<protein>
    <recommendedName>
        <fullName evidence="5 6">Dephospho-CoA kinase</fullName>
        <ecNumber evidence="5 6">2.7.1.24</ecNumber>
    </recommendedName>
    <alternativeName>
        <fullName evidence="5">Dephosphocoenzyme A kinase</fullName>
    </alternativeName>
</protein>
<comment type="pathway">
    <text evidence="5">Cofactor biosynthesis; coenzyme A biosynthesis; CoA from (R)-pantothenate: step 5/5.</text>
</comment>
<organism evidence="7">
    <name type="scientific">Sedimenticola thiotaurini</name>
    <dbReference type="NCBI Taxonomy" id="1543721"/>
    <lineage>
        <taxon>Bacteria</taxon>
        <taxon>Pseudomonadati</taxon>
        <taxon>Pseudomonadota</taxon>
        <taxon>Gammaproteobacteria</taxon>
        <taxon>Chromatiales</taxon>
        <taxon>Sedimenticolaceae</taxon>
        <taxon>Sedimenticola</taxon>
    </lineage>
</organism>
<dbReference type="PANTHER" id="PTHR10695">
    <property type="entry name" value="DEPHOSPHO-COA KINASE-RELATED"/>
    <property type="match status" value="1"/>
</dbReference>
<dbReference type="EMBL" id="DRKP01000020">
    <property type="protein sequence ID" value="HEB95118.1"/>
    <property type="molecule type" value="Genomic_DNA"/>
</dbReference>
<accession>A0A831W3Z9</accession>
<feature type="binding site" evidence="5">
    <location>
        <begin position="11"/>
        <end position="16"/>
    </location>
    <ligand>
        <name>ATP</name>
        <dbReference type="ChEBI" id="CHEBI:30616"/>
    </ligand>
</feature>
<dbReference type="GO" id="GO:0005524">
    <property type="term" value="F:ATP binding"/>
    <property type="evidence" value="ECO:0007669"/>
    <property type="project" value="UniProtKB-UniRule"/>
</dbReference>
<name>A0A831W3Z9_9GAMM</name>
<dbReference type="HAMAP" id="MF_00376">
    <property type="entry name" value="Dephospho_CoA_kinase"/>
    <property type="match status" value="1"/>
</dbReference>
<dbReference type="UniPathway" id="UPA00241">
    <property type="reaction ID" value="UER00356"/>
</dbReference>
<dbReference type="EC" id="2.7.1.24" evidence="5 6"/>
<dbReference type="GO" id="GO:0015937">
    <property type="term" value="P:coenzyme A biosynthetic process"/>
    <property type="evidence" value="ECO:0007669"/>
    <property type="project" value="UniProtKB-UniRule"/>
</dbReference>
<evidence type="ECO:0000256" key="6">
    <source>
        <dbReference type="NCBIfam" id="TIGR00152"/>
    </source>
</evidence>
<dbReference type="NCBIfam" id="TIGR00152">
    <property type="entry name" value="dephospho-CoA kinase"/>
    <property type="match status" value="1"/>
</dbReference>
<dbReference type="Gene3D" id="3.40.50.300">
    <property type="entry name" value="P-loop containing nucleotide triphosphate hydrolases"/>
    <property type="match status" value="1"/>
</dbReference>
<keyword evidence="5 7" id="KW-0808">Transferase</keyword>
<evidence type="ECO:0000256" key="5">
    <source>
        <dbReference type="HAMAP-Rule" id="MF_00376"/>
    </source>
</evidence>
<keyword evidence="5" id="KW-0963">Cytoplasm</keyword>
<comment type="catalytic activity">
    <reaction evidence="5">
        <text>3'-dephospho-CoA + ATP = ADP + CoA + H(+)</text>
        <dbReference type="Rhea" id="RHEA:18245"/>
        <dbReference type="ChEBI" id="CHEBI:15378"/>
        <dbReference type="ChEBI" id="CHEBI:30616"/>
        <dbReference type="ChEBI" id="CHEBI:57287"/>
        <dbReference type="ChEBI" id="CHEBI:57328"/>
        <dbReference type="ChEBI" id="CHEBI:456216"/>
        <dbReference type="EC" id="2.7.1.24"/>
    </reaction>
</comment>
<comment type="caution">
    <text evidence="7">The sequence shown here is derived from an EMBL/GenBank/DDBJ whole genome shotgun (WGS) entry which is preliminary data.</text>
</comment>
<reference evidence="7" key="1">
    <citation type="journal article" date="2020" name="mSystems">
        <title>Genome- and Community-Level Interaction Insights into Carbon Utilization and Element Cycling Functions of Hydrothermarchaeota in Hydrothermal Sediment.</title>
        <authorList>
            <person name="Zhou Z."/>
            <person name="Liu Y."/>
            <person name="Xu W."/>
            <person name="Pan J."/>
            <person name="Luo Z.H."/>
            <person name="Li M."/>
        </authorList>
    </citation>
    <scope>NUCLEOTIDE SEQUENCE [LARGE SCALE GENOMIC DNA]</scope>
    <source>
        <strain evidence="7">HyVt-443</strain>
    </source>
</reference>
<evidence type="ECO:0000256" key="3">
    <source>
        <dbReference type="ARBA" id="ARBA00022840"/>
    </source>
</evidence>
<dbReference type="InterPro" id="IPR027417">
    <property type="entry name" value="P-loop_NTPase"/>
</dbReference>
<evidence type="ECO:0000256" key="2">
    <source>
        <dbReference type="ARBA" id="ARBA00022741"/>
    </source>
</evidence>
<keyword evidence="2 5" id="KW-0547">Nucleotide-binding</keyword>
<dbReference type="GO" id="GO:0004140">
    <property type="term" value="F:dephospho-CoA kinase activity"/>
    <property type="evidence" value="ECO:0007669"/>
    <property type="project" value="UniProtKB-UniRule"/>
</dbReference>
<keyword evidence="5 7" id="KW-0418">Kinase</keyword>
<gene>
    <name evidence="5" type="primary">coaE</name>
    <name evidence="7" type="ORF">ENI96_01645</name>
</gene>
<dbReference type="Pfam" id="PF01121">
    <property type="entry name" value="CoaE"/>
    <property type="match status" value="1"/>
</dbReference>
<comment type="subcellular location">
    <subcellularLocation>
        <location evidence="5">Cytoplasm</location>
    </subcellularLocation>
</comment>